<dbReference type="EMBL" id="BK016008">
    <property type="protein sequence ID" value="DAF89344.1"/>
    <property type="molecule type" value="Genomic_DNA"/>
</dbReference>
<dbReference type="InterPro" id="IPR054738">
    <property type="entry name" value="Siphovirus-type_tail_C"/>
</dbReference>
<dbReference type="Pfam" id="PF22768">
    <property type="entry name" value="SPP1_Dit"/>
    <property type="match status" value="1"/>
</dbReference>
<organism evidence="2">
    <name type="scientific">Siphoviridae sp. ct7BG1</name>
    <dbReference type="NCBI Taxonomy" id="2825349"/>
    <lineage>
        <taxon>Viruses</taxon>
        <taxon>Duplodnaviria</taxon>
        <taxon>Heunggongvirae</taxon>
        <taxon>Uroviricota</taxon>
        <taxon>Caudoviricetes</taxon>
    </lineage>
</organism>
<dbReference type="Gene3D" id="2.60.120.860">
    <property type="match status" value="1"/>
</dbReference>
<accession>A0A8S5U4E7</accession>
<evidence type="ECO:0000259" key="1">
    <source>
        <dbReference type="Pfam" id="PF22768"/>
    </source>
</evidence>
<evidence type="ECO:0000313" key="2">
    <source>
        <dbReference type="EMBL" id="DAF89344.1"/>
    </source>
</evidence>
<name>A0A8S5U4E7_9CAUD</name>
<feature type="domain" description="Siphovirus-type tail component C-terminal" evidence="1">
    <location>
        <begin position="176"/>
        <end position="277"/>
    </location>
</feature>
<proteinExistence type="predicted"/>
<sequence length="280" mass="32187">MNRIEFRFSKGEETLVLDEPDFGVTEYSGIEATDYELEKSVNSNFIGERLKRKKVLSRPIAISADYLGNEDKSDKRQELIRFFSPFSSGTLTVNHLGVEREIEYEVESFHFTSQNIYDVLEFEIELSCMDPMFQDIVQTGEAISTWVKGWAWKFTLPFKLKERGEPKKNVFNSGHTEAPLEIYFHGPAVNPKIANLSTGEFIRIKRELTSDDILYINTAFGQKKVEIIRSGVSTDAFDYIDLQSVFFSLQVGDNMLEYTSENGLDPQSVEVRYKNRYIGV</sequence>
<protein>
    <submittedName>
        <fullName evidence="2">Tail protein</fullName>
    </submittedName>
</protein>
<reference evidence="2" key="1">
    <citation type="journal article" date="2021" name="Proc. Natl. Acad. Sci. U.S.A.">
        <title>A Catalog of Tens of Thousands of Viruses from Human Metagenomes Reveals Hidden Associations with Chronic Diseases.</title>
        <authorList>
            <person name="Tisza M.J."/>
            <person name="Buck C.B."/>
        </authorList>
    </citation>
    <scope>NUCLEOTIDE SEQUENCE</scope>
    <source>
        <strain evidence="2">Ct7BG1</strain>
    </source>
</reference>